<dbReference type="Proteomes" id="UP000237073">
    <property type="component" value="Unassembled WGS sequence"/>
</dbReference>
<dbReference type="Proteomes" id="UP000247005">
    <property type="component" value="Unassembled WGS sequence"/>
</dbReference>
<name>A0A2P5GTC8_9ENTR</name>
<reference evidence="3 4" key="1">
    <citation type="submission" date="2018-01" db="EMBL/GenBank/DDBJ databases">
        <title>Superficieibacter electus gen. nov., sp. nov., an extended-spectrum beta-lactamase possessing member of the Enterobacteriaceae family, isolated from intensive care unit surfaces.</title>
        <authorList>
            <person name="Potter R.F."/>
            <person name="D'Souza A.W."/>
        </authorList>
    </citation>
    <scope>NUCLEOTIDE SEQUENCE [LARGE SCALE GENOMIC DNA]</scope>
    <source>
        <strain evidence="2 4">BP-1</strain>
        <strain evidence="1 3">BP-2</strain>
    </source>
</reference>
<keyword evidence="3" id="KW-1185">Reference proteome</keyword>
<organism evidence="2 4">
    <name type="scientific">Superficieibacter electus</name>
    <dbReference type="NCBI Taxonomy" id="2022662"/>
    <lineage>
        <taxon>Bacteria</taxon>
        <taxon>Pseudomonadati</taxon>
        <taxon>Pseudomonadota</taxon>
        <taxon>Gammaproteobacteria</taxon>
        <taxon>Enterobacterales</taxon>
        <taxon>Enterobacteriaceae</taxon>
        <taxon>Superficieibacter</taxon>
    </lineage>
</organism>
<dbReference type="EMBL" id="PQGD01000004">
    <property type="protein sequence ID" value="POP49801.1"/>
    <property type="molecule type" value="Genomic_DNA"/>
</dbReference>
<evidence type="ECO:0000313" key="1">
    <source>
        <dbReference type="EMBL" id="POP46331.1"/>
    </source>
</evidence>
<gene>
    <name evidence="2" type="ORF">CHU32_06130</name>
    <name evidence="1" type="ORF">CHU33_06115</name>
</gene>
<accession>A0A2P5GTC8</accession>
<protein>
    <submittedName>
        <fullName evidence="2">Uncharacterized protein</fullName>
    </submittedName>
</protein>
<evidence type="ECO:0000313" key="2">
    <source>
        <dbReference type="EMBL" id="POP49801.1"/>
    </source>
</evidence>
<dbReference type="EMBL" id="PQGE01000004">
    <property type="protein sequence ID" value="POP46331.1"/>
    <property type="molecule type" value="Genomic_DNA"/>
</dbReference>
<evidence type="ECO:0000313" key="3">
    <source>
        <dbReference type="Proteomes" id="UP000237073"/>
    </source>
</evidence>
<dbReference type="AlphaFoldDB" id="A0A2P5GTC8"/>
<proteinExistence type="predicted"/>
<evidence type="ECO:0000313" key="4">
    <source>
        <dbReference type="Proteomes" id="UP000247005"/>
    </source>
</evidence>
<sequence length="64" mass="7277">MTDAYKYTAAGCLTKFNGCFLLMLNVFSAKIKNECVIFPFSDDQFIYKIIIFCFQNDLAGSIQT</sequence>
<comment type="caution">
    <text evidence="2">The sequence shown here is derived from an EMBL/GenBank/DDBJ whole genome shotgun (WGS) entry which is preliminary data.</text>
</comment>